<evidence type="ECO:0000313" key="3">
    <source>
        <dbReference type="Proteomes" id="UP000281553"/>
    </source>
</evidence>
<gene>
    <name evidence="2" type="ORF">DILT_LOCUS16928</name>
</gene>
<dbReference type="Proteomes" id="UP000281553">
    <property type="component" value="Unassembled WGS sequence"/>
</dbReference>
<proteinExistence type="predicted"/>
<dbReference type="CDD" id="cd00063">
    <property type="entry name" value="FN3"/>
    <property type="match status" value="1"/>
</dbReference>
<organism evidence="2 3">
    <name type="scientific">Dibothriocephalus latus</name>
    <name type="common">Fish tapeworm</name>
    <name type="synonym">Diphyllobothrium latum</name>
    <dbReference type="NCBI Taxonomy" id="60516"/>
    <lineage>
        <taxon>Eukaryota</taxon>
        <taxon>Metazoa</taxon>
        <taxon>Spiralia</taxon>
        <taxon>Lophotrochozoa</taxon>
        <taxon>Platyhelminthes</taxon>
        <taxon>Cestoda</taxon>
        <taxon>Eucestoda</taxon>
        <taxon>Diphyllobothriidea</taxon>
        <taxon>Diphyllobothriidae</taxon>
        <taxon>Dibothriocephalus</taxon>
    </lineage>
</organism>
<keyword evidence="3" id="KW-1185">Reference proteome</keyword>
<evidence type="ECO:0000313" key="2">
    <source>
        <dbReference type="EMBL" id="VDN36043.1"/>
    </source>
</evidence>
<name>A0A3P7NG25_DIBLA</name>
<sequence length="156" mass="17427">MPPLSPPLPHPRAQKQTEKVKAMPYNESCVMVSWSHPSRPQGVTRFYCIYAIRQTGGSHARLREKCIPPDFSKPYNYYLYCNLELHVPYNISVLAKNRFDGRPASIASVSPAIDSPISIISIGGTIVAQENMRVSMDCLVIGGFPSKWRSTNGLME</sequence>
<dbReference type="AlphaFoldDB" id="A0A3P7NG25"/>
<dbReference type="InterPro" id="IPR036116">
    <property type="entry name" value="FN3_sf"/>
</dbReference>
<evidence type="ECO:0000259" key="1">
    <source>
        <dbReference type="PROSITE" id="PS50853"/>
    </source>
</evidence>
<dbReference type="Gene3D" id="2.60.40.10">
    <property type="entry name" value="Immunoglobulins"/>
    <property type="match status" value="1"/>
</dbReference>
<dbReference type="PROSITE" id="PS50853">
    <property type="entry name" value="FN3"/>
    <property type="match status" value="1"/>
</dbReference>
<accession>A0A3P7NG25</accession>
<reference evidence="2 3" key="1">
    <citation type="submission" date="2018-11" db="EMBL/GenBank/DDBJ databases">
        <authorList>
            <consortium name="Pathogen Informatics"/>
        </authorList>
    </citation>
    <scope>NUCLEOTIDE SEQUENCE [LARGE SCALE GENOMIC DNA]</scope>
</reference>
<dbReference type="OrthoDB" id="6264103at2759"/>
<dbReference type="SUPFAM" id="SSF49265">
    <property type="entry name" value="Fibronectin type III"/>
    <property type="match status" value="1"/>
</dbReference>
<dbReference type="EMBL" id="UYRU01088161">
    <property type="protein sequence ID" value="VDN36043.1"/>
    <property type="molecule type" value="Genomic_DNA"/>
</dbReference>
<feature type="domain" description="Fibronectin type-III" evidence="1">
    <location>
        <begin position="16"/>
        <end position="114"/>
    </location>
</feature>
<protein>
    <recommendedName>
        <fullName evidence="1">Fibronectin type-III domain-containing protein</fullName>
    </recommendedName>
</protein>
<dbReference type="InterPro" id="IPR003961">
    <property type="entry name" value="FN3_dom"/>
</dbReference>
<dbReference type="InterPro" id="IPR013783">
    <property type="entry name" value="Ig-like_fold"/>
</dbReference>